<keyword evidence="1" id="KW-0175">Coiled coil</keyword>
<sequence length="538" mass="60549">MMSSPFTSKLGTNYCPPDDEIAEIENLLAEPEVRLKCLDDEIASLQRSIDELEDERIRLRAYVEAHRALISPIRRLPLDIIEEIFIACLPTHRNCVMSAMEAPVILGRICSWWRAISLSTPRLWSRLHIVEPACPRNNPAIFEPMLVQRFEATRTWLSRSGNCPLSISLKCNYDQAGLTSTTPTHLIQALLPFAPRWEHITFSTFYSVLESMSHLVEADVPMLKSIGIMQATPGLAVPWESLGFLRAPAIHSFSIAGSSFRPLELPLSWERLTDLSILEGWGSANRSLTSEMSLHLLASCPQLRICRLIVHTGPEISTTHREPVLELSFLHTLDLQCVGPLSTTFCQIFPRLLFPQLRHLKLRGNIKSVYVPETVYPGSVFRAAPRVQTIDINLQSFSKASLAHFLRGLPPTLRELNIGDTQSPGGFHGFEKLLDDEILELLIPSPACPAPGFPNLQVLEIKHGCVFSDAAVLRFIKLRMLKRVTIAFERDMQLDILAELEPLVQNGLHLELTYHPPEVCRFSPWQGLTDVSTLFQSH</sequence>
<accession>A0AAD7DG98</accession>
<proteinExistence type="predicted"/>
<evidence type="ECO:0008006" key="4">
    <source>
        <dbReference type="Google" id="ProtNLM"/>
    </source>
</evidence>
<keyword evidence="3" id="KW-1185">Reference proteome</keyword>
<comment type="caution">
    <text evidence="2">The sequence shown here is derived from an EMBL/GenBank/DDBJ whole genome shotgun (WGS) entry which is preliminary data.</text>
</comment>
<organism evidence="2 3">
    <name type="scientific">Mycena rosella</name>
    <name type="common">Pink bonnet</name>
    <name type="synonym">Agaricus rosellus</name>
    <dbReference type="NCBI Taxonomy" id="1033263"/>
    <lineage>
        <taxon>Eukaryota</taxon>
        <taxon>Fungi</taxon>
        <taxon>Dikarya</taxon>
        <taxon>Basidiomycota</taxon>
        <taxon>Agaricomycotina</taxon>
        <taxon>Agaricomycetes</taxon>
        <taxon>Agaricomycetidae</taxon>
        <taxon>Agaricales</taxon>
        <taxon>Marasmiineae</taxon>
        <taxon>Mycenaceae</taxon>
        <taxon>Mycena</taxon>
    </lineage>
</organism>
<feature type="coiled-coil region" evidence="1">
    <location>
        <begin position="35"/>
        <end position="69"/>
    </location>
</feature>
<gene>
    <name evidence="2" type="ORF">B0H17DRAFT_1066199</name>
</gene>
<dbReference type="Proteomes" id="UP001221757">
    <property type="component" value="Unassembled WGS sequence"/>
</dbReference>
<reference evidence="2" key="1">
    <citation type="submission" date="2023-03" db="EMBL/GenBank/DDBJ databases">
        <title>Massive genome expansion in bonnet fungi (Mycena s.s.) driven by repeated elements and novel gene families across ecological guilds.</title>
        <authorList>
            <consortium name="Lawrence Berkeley National Laboratory"/>
            <person name="Harder C.B."/>
            <person name="Miyauchi S."/>
            <person name="Viragh M."/>
            <person name="Kuo A."/>
            <person name="Thoen E."/>
            <person name="Andreopoulos B."/>
            <person name="Lu D."/>
            <person name="Skrede I."/>
            <person name="Drula E."/>
            <person name="Henrissat B."/>
            <person name="Morin E."/>
            <person name="Kohler A."/>
            <person name="Barry K."/>
            <person name="LaButti K."/>
            <person name="Morin E."/>
            <person name="Salamov A."/>
            <person name="Lipzen A."/>
            <person name="Mereny Z."/>
            <person name="Hegedus B."/>
            <person name="Baldrian P."/>
            <person name="Stursova M."/>
            <person name="Weitz H."/>
            <person name="Taylor A."/>
            <person name="Grigoriev I.V."/>
            <person name="Nagy L.G."/>
            <person name="Martin F."/>
            <person name="Kauserud H."/>
        </authorList>
    </citation>
    <scope>NUCLEOTIDE SEQUENCE</scope>
    <source>
        <strain evidence="2">CBHHK067</strain>
    </source>
</reference>
<evidence type="ECO:0000256" key="1">
    <source>
        <dbReference type="SAM" id="Coils"/>
    </source>
</evidence>
<dbReference type="EMBL" id="JARKIE010000071">
    <property type="protein sequence ID" value="KAJ7689577.1"/>
    <property type="molecule type" value="Genomic_DNA"/>
</dbReference>
<name>A0AAD7DG98_MYCRO</name>
<dbReference type="SUPFAM" id="SSF52047">
    <property type="entry name" value="RNI-like"/>
    <property type="match status" value="1"/>
</dbReference>
<dbReference type="InterPro" id="IPR032675">
    <property type="entry name" value="LRR_dom_sf"/>
</dbReference>
<evidence type="ECO:0000313" key="3">
    <source>
        <dbReference type="Proteomes" id="UP001221757"/>
    </source>
</evidence>
<evidence type="ECO:0000313" key="2">
    <source>
        <dbReference type="EMBL" id="KAJ7689577.1"/>
    </source>
</evidence>
<dbReference type="AlphaFoldDB" id="A0AAD7DG98"/>
<dbReference type="Gene3D" id="3.80.10.10">
    <property type="entry name" value="Ribonuclease Inhibitor"/>
    <property type="match status" value="1"/>
</dbReference>
<protein>
    <recommendedName>
        <fullName evidence="4">F-box domain-containing protein</fullName>
    </recommendedName>
</protein>